<comment type="caution">
    <text evidence="1">The sequence shown here is derived from an EMBL/GenBank/DDBJ whole genome shotgun (WGS) entry which is preliminary data.</text>
</comment>
<reference evidence="1 2" key="1">
    <citation type="submission" date="2018-06" db="EMBL/GenBank/DDBJ databases">
        <title>The draft genome sequence of Crocinitomix sp. SM1701.</title>
        <authorList>
            <person name="Zhang X."/>
        </authorList>
    </citation>
    <scope>NUCLEOTIDE SEQUENCE [LARGE SCALE GENOMIC DNA]</scope>
    <source>
        <strain evidence="1 2">SM1701</strain>
    </source>
</reference>
<sequence>MFNRWREIIFESYAPNYNWDGTYEGELVQSGVTSIHFICRF</sequence>
<evidence type="ECO:0000313" key="1">
    <source>
        <dbReference type="EMBL" id="PZE15891.1"/>
    </source>
</evidence>
<organism evidence="1 2">
    <name type="scientific">Putridiphycobacter roseus</name>
    <dbReference type="NCBI Taxonomy" id="2219161"/>
    <lineage>
        <taxon>Bacteria</taxon>
        <taxon>Pseudomonadati</taxon>
        <taxon>Bacteroidota</taxon>
        <taxon>Flavobacteriia</taxon>
        <taxon>Flavobacteriales</taxon>
        <taxon>Crocinitomicaceae</taxon>
        <taxon>Putridiphycobacter</taxon>
    </lineage>
</organism>
<dbReference type="OrthoDB" id="9765926at2"/>
<evidence type="ECO:0000313" key="2">
    <source>
        <dbReference type="Proteomes" id="UP000249248"/>
    </source>
</evidence>
<dbReference type="AlphaFoldDB" id="A0A2W1MZ85"/>
<gene>
    <name evidence="1" type="ORF">DNU06_15930</name>
</gene>
<dbReference type="Proteomes" id="UP000249248">
    <property type="component" value="Unassembled WGS sequence"/>
</dbReference>
<proteinExistence type="predicted"/>
<keyword evidence="2" id="KW-1185">Reference proteome</keyword>
<name>A0A2W1MZ85_9FLAO</name>
<dbReference type="EMBL" id="QKSB01000015">
    <property type="protein sequence ID" value="PZE15891.1"/>
    <property type="molecule type" value="Genomic_DNA"/>
</dbReference>
<protein>
    <submittedName>
        <fullName evidence="1">Uncharacterized protein</fullName>
    </submittedName>
</protein>
<accession>A0A2W1MZ85</accession>